<dbReference type="RefSeq" id="WP_173237796.1">
    <property type="nucleotide sequence ID" value="NZ_AP022839.1"/>
</dbReference>
<evidence type="ECO:0000313" key="2">
    <source>
        <dbReference type="Proteomes" id="UP000502894"/>
    </source>
</evidence>
<dbReference type="EMBL" id="AP022839">
    <property type="protein sequence ID" value="BCA96480.1"/>
    <property type="molecule type" value="Genomic_DNA"/>
</dbReference>
<keyword evidence="2" id="KW-1185">Reference proteome</keyword>
<dbReference type="KEGG" id="lant:TUM19329_28410"/>
<protein>
    <recommendedName>
        <fullName evidence="3">Dot/Icm secretion system substrate</fullName>
    </recommendedName>
</protein>
<gene>
    <name evidence="1" type="ORF">TUM19329_28410</name>
</gene>
<sequence>MAKPLPERLAAALNVSGAFDNCFFHAYATHLLANKLPFPEDLFTFASIKGKESPASQLQERFPNQDSLSLFAEYTQRHHPDSPLISPNFIVEKTLVLGFLMREWFATQMSQNLNVANRIQEDALSKFANYRSLRWDEIDTDLLLSGPEGVLYTANKEFLEYFVEHNPNNGVLTEEEARFKQYFTNANEDENEALAVYWKAEGYQKYCQLIASPSTKLAYNDVMPVIELLDQPLTIYSTDQTIIYTTKGRDDFPKMEVKLNAMVGHYYLLKTDETAPLLREYAQSMEQYTVDREVVLRVIGNKDLAADEQSSLLVGSICPDRHLSKPAFNLLLDKVDHFQTFIHEHQQSELLQAQQEQLRMHQEEI</sequence>
<dbReference type="Proteomes" id="UP000502894">
    <property type="component" value="Chromosome"/>
</dbReference>
<evidence type="ECO:0000313" key="1">
    <source>
        <dbReference type="EMBL" id="BCA96480.1"/>
    </source>
</evidence>
<name>A0A6F8T8K2_9GAMM</name>
<organism evidence="1 2">
    <name type="scientific">Legionella antarctica</name>
    <dbReference type="NCBI Taxonomy" id="2708020"/>
    <lineage>
        <taxon>Bacteria</taxon>
        <taxon>Pseudomonadati</taxon>
        <taxon>Pseudomonadota</taxon>
        <taxon>Gammaproteobacteria</taxon>
        <taxon>Legionellales</taxon>
        <taxon>Legionellaceae</taxon>
        <taxon>Legionella</taxon>
    </lineage>
</organism>
<dbReference type="AlphaFoldDB" id="A0A6F8T8K2"/>
<reference evidence="1" key="1">
    <citation type="journal article" date="2020" name="Microbiol. Resour. Announc.">
        <title>Complete Genome Sequence of Novel Psychrotolerant Legionella Strain TUM19329, Isolated from Antarctic Lake Sediment.</title>
        <authorList>
            <person name="Shimada S."/>
            <person name="Nakai R."/>
            <person name="Aoki K."/>
            <person name="Shimoeda N."/>
            <person name="Ohno G."/>
            <person name="Miyazaki Y."/>
            <person name="Kudoh S."/>
            <person name="Imura S."/>
            <person name="Watanabe K."/>
            <person name="Ishii Y."/>
            <person name="Tateda K."/>
        </authorList>
    </citation>
    <scope>NUCLEOTIDE SEQUENCE [LARGE SCALE GENOMIC DNA]</scope>
    <source>
        <strain evidence="1">TUM19329</strain>
    </source>
</reference>
<proteinExistence type="predicted"/>
<evidence type="ECO:0008006" key="3">
    <source>
        <dbReference type="Google" id="ProtNLM"/>
    </source>
</evidence>
<accession>A0A6F8T8K2</accession>